<evidence type="ECO:0000256" key="2">
    <source>
        <dbReference type="ARBA" id="ARBA00023002"/>
    </source>
</evidence>
<evidence type="ECO:0000313" key="6">
    <source>
        <dbReference type="EMBL" id="MDP9820761.1"/>
    </source>
</evidence>
<dbReference type="PANTHER" id="PTHR43060:SF15">
    <property type="entry name" value="3-HYDROXYISOBUTYRATE DEHYDROGENASE-LIKE 1, MITOCHONDRIAL-RELATED"/>
    <property type="match status" value="1"/>
</dbReference>
<feature type="domain" description="6-phosphogluconate dehydrogenase NADP-binding" evidence="4">
    <location>
        <begin position="2"/>
        <end position="159"/>
    </location>
</feature>
<evidence type="ECO:0000256" key="3">
    <source>
        <dbReference type="ARBA" id="ARBA00023027"/>
    </source>
</evidence>
<dbReference type="SUPFAM" id="SSF51735">
    <property type="entry name" value="NAD(P)-binding Rossmann-fold domains"/>
    <property type="match status" value="1"/>
</dbReference>
<dbReference type="PANTHER" id="PTHR43060">
    <property type="entry name" value="3-HYDROXYISOBUTYRATE DEHYDROGENASE-LIKE 1, MITOCHONDRIAL-RELATED"/>
    <property type="match status" value="1"/>
</dbReference>
<comment type="similarity">
    <text evidence="1">Belongs to the HIBADH-related family.</text>
</comment>
<dbReference type="Gene3D" id="3.40.50.720">
    <property type="entry name" value="NAD(P)-binding Rossmann-like Domain"/>
    <property type="match status" value="1"/>
</dbReference>
<comment type="caution">
    <text evidence="6">The sequence shown here is derived from an EMBL/GenBank/DDBJ whole genome shotgun (WGS) entry which is preliminary data.</text>
</comment>
<dbReference type="EMBL" id="JAUSQM010000001">
    <property type="protein sequence ID" value="MDP9820761.1"/>
    <property type="molecule type" value="Genomic_DNA"/>
</dbReference>
<keyword evidence="7" id="KW-1185">Reference proteome</keyword>
<dbReference type="PIRSF" id="PIRSF000103">
    <property type="entry name" value="HIBADH"/>
    <property type="match status" value="1"/>
</dbReference>
<dbReference type="Pfam" id="PF14833">
    <property type="entry name" value="NAD_binding_11"/>
    <property type="match status" value="1"/>
</dbReference>
<dbReference type="InterPro" id="IPR036291">
    <property type="entry name" value="NAD(P)-bd_dom_sf"/>
</dbReference>
<feature type="domain" description="3-hydroxyisobutyrate dehydrogenase-like NAD-binding" evidence="5">
    <location>
        <begin position="164"/>
        <end position="258"/>
    </location>
</feature>
<reference evidence="6 7" key="1">
    <citation type="submission" date="2023-07" db="EMBL/GenBank/DDBJ databases">
        <title>Sequencing the genomes of 1000 actinobacteria strains.</title>
        <authorList>
            <person name="Klenk H.-P."/>
        </authorList>
    </citation>
    <scope>NUCLEOTIDE SEQUENCE [LARGE SCALE GENOMIC DNA]</scope>
    <source>
        <strain evidence="6 7">GD13</strain>
    </source>
</reference>
<sequence>MTIGFIGAGQIGGPMVERLLAAGRPVRLLARRSEVHDTYAALGATVTDSIAETVRPADIAIVCVYDDAQLRSVALSPEGALAHMRPGTLLASHTTGLPQTLDDIADAGALGGIDVVDASFSGTANDVRAAQLTIMLGGNDTAAERLIPHLECYASTIIRTGARGSALKTKLVNNLLFAAHAQLAADALRLGHDLGLDRSLLLQTVSASSGASEFITRMQTYGSPDAMFERVTPYLAKDFGAVRAAAEALGLDLGVAAVTIDQGPLRMS</sequence>
<dbReference type="Pfam" id="PF03446">
    <property type="entry name" value="NAD_binding_2"/>
    <property type="match status" value="1"/>
</dbReference>
<dbReference type="InterPro" id="IPR029154">
    <property type="entry name" value="HIBADH-like_NADP-bd"/>
</dbReference>
<keyword evidence="2" id="KW-0560">Oxidoreductase</keyword>
<dbReference type="InterPro" id="IPR015815">
    <property type="entry name" value="HIBADH-related"/>
</dbReference>
<keyword evidence="3" id="KW-0520">NAD</keyword>
<name>A0ABT9NK17_9ACTN</name>
<accession>A0ABT9NK17</accession>
<dbReference type="InterPro" id="IPR008927">
    <property type="entry name" value="6-PGluconate_DH-like_C_sf"/>
</dbReference>
<evidence type="ECO:0000256" key="1">
    <source>
        <dbReference type="ARBA" id="ARBA00009080"/>
    </source>
</evidence>
<dbReference type="Gene3D" id="1.10.1040.10">
    <property type="entry name" value="N-(1-d-carboxylethyl)-l-norvaline Dehydrogenase, domain 2"/>
    <property type="match status" value="1"/>
</dbReference>
<dbReference type="Proteomes" id="UP001240447">
    <property type="component" value="Unassembled WGS sequence"/>
</dbReference>
<evidence type="ECO:0000259" key="5">
    <source>
        <dbReference type="Pfam" id="PF14833"/>
    </source>
</evidence>
<organism evidence="6 7">
    <name type="scientific">Nocardioides massiliensis</name>
    <dbReference type="NCBI Taxonomy" id="1325935"/>
    <lineage>
        <taxon>Bacteria</taxon>
        <taxon>Bacillati</taxon>
        <taxon>Actinomycetota</taxon>
        <taxon>Actinomycetes</taxon>
        <taxon>Propionibacteriales</taxon>
        <taxon>Nocardioidaceae</taxon>
        <taxon>Nocardioides</taxon>
    </lineage>
</organism>
<gene>
    <name evidence="6" type="ORF">J2S59_000570</name>
</gene>
<protein>
    <submittedName>
        <fullName evidence="6">3-hydroxyisobutyrate dehydrogenase-like beta-hydroxyacid dehydrogenase</fullName>
    </submittedName>
</protein>
<dbReference type="InterPro" id="IPR006115">
    <property type="entry name" value="6PGDH_NADP-bd"/>
</dbReference>
<evidence type="ECO:0000259" key="4">
    <source>
        <dbReference type="Pfam" id="PF03446"/>
    </source>
</evidence>
<dbReference type="SUPFAM" id="SSF48179">
    <property type="entry name" value="6-phosphogluconate dehydrogenase C-terminal domain-like"/>
    <property type="match status" value="1"/>
</dbReference>
<proteinExistence type="inferred from homology"/>
<dbReference type="RefSeq" id="WP_181642611.1">
    <property type="nucleotide sequence ID" value="NZ_CCXJ01000772.2"/>
</dbReference>
<dbReference type="InterPro" id="IPR013328">
    <property type="entry name" value="6PGD_dom2"/>
</dbReference>
<evidence type="ECO:0000313" key="7">
    <source>
        <dbReference type="Proteomes" id="UP001240447"/>
    </source>
</evidence>